<comment type="caution">
    <text evidence="2">The sequence shown here is derived from an EMBL/GenBank/DDBJ whole genome shotgun (WGS) entry which is preliminary data.</text>
</comment>
<feature type="compositionally biased region" description="Low complexity" evidence="1">
    <location>
        <begin position="165"/>
        <end position="174"/>
    </location>
</feature>
<evidence type="ECO:0000256" key="1">
    <source>
        <dbReference type="SAM" id="MobiDB-lite"/>
    </source>
</evidence>
<reference evidence="2 3" key="1">
    <citation type="journal article" date="2014" name="Genome Announc.">
        <title>Draft Genome Sequence of Kocuria palustris PEL.</title>
        <authorList>
            <person name="Sharma G."/>
            <person name="Khatri I."/>
            <person name="Subramanian S."/>
        </authorList>
    </citation>
    <scope>NUCLEOTIDE SEQUENCE [LARGE SCALE GENOMIC DNA]</scope>
    <source>
        <strain evidence="2 3">PEL</strain>
    </source>
</reference>
<gene>
    <name evidence="2" type="ORF">C884_00685</name>
</gene>
<evidence type="ECO:0000313" key="2">
    <source>
        <dbReference type="EMBL" id="EME36206.1"/>
    </source>
</evidence>
<dbReference type="EMBL" id="ANHZ02000017">
    <property type="protein sequence ID" value="EME36206.1"/>
    <property type="molecule type" value="Genomic_DNA"/>
</dbReference>
<dbReference type="AlphaFoldDB" id="M2XAU2"/>
<keyword evidence="3" id="KW-1185">Reference proteome</keyword>
<feature type="region of interest" description="Disordered" evidence="1">
    <location>
        <begin position="142"/>
        <end position="189"/>
    </location>
</feature>
<accession>M2XAU2</accession>
<name>M2XAU2_9MICC</name>
<evidence type="ECO:0000313" key="3">
    <source>
        <dbReference type="Proteomes" id="UP000009877"/>
    </source>
</evidence>
<protein>
    <submittedName>
        <fullName evidence="2">Uncharacterized protein</fullName>
    </submittedName>
</protein>
<proteinExistence type="predicted"/>
<sequence>MELAEILSEEVALLVWELAARLDPNRGTWQMMPLLEAGSDAASAPQELRAVQDVQEASIPALISALGRVPLGSLSPTSTQKAFGAAVNAARYWQEPDGEDLLAADPAIQAALRPLAHELTVVPELSWWSQDALRQQRLIAWDDPDVSPGGQVPASRSGPAPPAPRSSRPSGTGPRTRRRTSPGPGGPRR</sequence>
<dbReference type="Proteomes" id="UP000009877">
    <property type="component" value="Unassembled WGS sequence"/>
</dbReference>
<organism evidence="2 3">
    <name type="scientific">Kocuria palustris PEL</name>
    <dbReference type="NCBI Taxonomy" id="1236550"/>
    <lineage>
        <taxon>Bacteria</taxon>
        <taxon>Bacillati</taxon>
        <taxon>Actinomycetota</taxon>
        <taxon>Actinomycetes</taxon>
        <taxon>Micrococcales</taxon>
        <taxon>Micrococcaceae</taxon>
        <taxon>Kocuria</taxon>
    </lineage>
</organism>